<evidence type="ECO:0000313" key="2">
    <source>
        <dbReference type="Proteomes" id="UP001642540"/>
    </source>
</evidence>
<sequence>MDNPPPKSWDDYEDDLFADAAKRMQGMTGFRDRYRPSWWPSRGRSVGWNTGLYRSNYGPPVEEIQLETGTQVSGLGRSGECHAGPNNFIRIIRLE</sequence>
<keyword evidence="2" id="KW-1185">Reference proteome</keyword>
<proteinExistence type="predicted"/>
<dbReference type="Proteomes" id="UP001642540">
    <property type="component" value="Unassembled WGS sequence"/>
</dbReference>
<organism evidence="1 2">
    <name type="scientific">Orchesella dallaii</name>
    <dbReference type="NCBI Taxonomy" id="48710"/>
    <lineage>
        <taxon>Eukaryota</taxon>
        <taxon>Metazoa</taxon>
        <taxon>Ecdysozoa</taxon>
        <taxon>Arthropoda</taxon>
        <taxon>Hexapoda</taxon>
        <taxon>Collembola</taxon>
        <taxon>Entomobryomorpha</taxon>
        <taxon>Entomobryoidea</taxon>
        <taxon>Orchesellidae</taxon>
        <taxon>Orchesellinae</taxon>
        <taxon>Orchesella</taxon>
    </lineage>
</organism>
<gene>
    <name evidence="1" type="ORF">ODALV1_LOCUS3230</name>
</gene>
<evidence type="ECO:0000313" key="1">
    <source>
        <dbReference type="EMBL" id="CAL8075608.1"/>
    </source>
</evidence>
<name>A0ABP1PU90_9HEXA</name>
<reference evidence="1 2" key="1">
    <citation type="submission" date="2024-08" db="EMBL/GenBank/DDBJ databases">
        <authorList>
            <person name="Cucini C."/>
            <person name="Frati F."/>
        </authorList>
    </citation>
    <scope>NUCLEOTIDE SEQUENCE [LARGE SCALE GENOMIC DNA]</scope>
</reference>
<comment type="caution">
    <text evidence="1">The sequence shown here is derived from an EMBL/GenBank/DDBJ whole genome shotgun (WGS) entry which is preliminary data.</text>
</comment>
<protein>
    <submittedName>
        <fullName evidence="1">Uncharacterized protein</fullName>
    </submittedName>
</protein>
<dbReference type="EMBL" id="CAXLJM020000008">
    <property type="protein sequence ID" value="CAL8075608.1"/>
    <property type="molecule type" value="Genomic_DNA"/>
</dbReference>
<accession>A0ABP1PU90</accession>